<organism evidence="1 2">
    <name type="scientific">Delftia deserti</name>
    <dbReference type="NCBI Taxonomy" id="1651218"/>
    <lineage>
        <taxon>Bacteria</taxon>
        <taxon>Pseudomonadati</taxon>
        <taxon>Pseudomonadota</taxon>
        <taxon>Betaproteobacteria</taxon>
        <taxon>Burkholderiales</taxon>
        <taxon>Comamonadaceae</taxon>
        <taxon>Delftia</taxon>
    </lineage>
</organism>
<name>A0ABW5EYE5_9BURK</name>
<evidence type="ECO:0000313" key="2">
    <source>
        <dbReference type="Proteomes" id="UP001597287"/>
    </source>
</evidence>
<keyword evidence="2" id="KW-1185">Reference proteome</keyword>
<dbReference type="RefSeq" id="WP_380105465.1">
    <property type="nucleotide sequence ID" value="NZ_JBHSIH010000001.1"/>
</dbReference>
<proteinExistence type="predicted"/>
<evidence type="ECO:0000313" key="1">
    <source>
        <dbReference type="EMBL" id="MFD2322611.1"/>
    </source>
</evidence>
<dbReference type="EMBL" id="JBHUIG010000042">
    <property type="protein sequence ID" value="MFD2322611.1"/>
    <property type="molecule type" value="Genomic_DNA"/>
</dbReference>
<dbReference type="Proteomes" id="UP001597287">
    <property type="component" value="Unassembled WGS sequence"/>
</dbReference>
<reference evidence="2" key="1">
    <citation type="journal article" date="2019" name="Int. J. Syst. Evol. Microbiol.">
        <title>The Global Catalogue of Microorganisms (GCM) 10K type strain sequencing project: providing services to taxonomists for standard genome sequencing and annotation.</title>
        <authorList>
            <consortium name="The Broad Institute Genomics Platform"/>
            <consortium name="The Broad Institute Genome Sequencing Center for Infectious Disease"/>
            <person name="Wu L."/>
            <person name="Ma J."/>
        </authorList>
    </citation>
    <scope>NUCLEOTIDE SEQUENCE [LARGE SCALE GENOMIC DNA]</scope>
    <source>
        <strain evidence="2">CCUG 62793</strain>
    </source>
</reference>
<protein>
    <submittedName>
        <fullName evidence="1">Uncharacterized protein</fullName>
    </submittedName>
</protein>
<comment type="caution">
    <text evidence="1">The sequence shown here is derived from an EMBL/GenBank/DDBJ whole genome shotgun (WGS) entry which is preliminary data.</text>
</comment>
<gene>
    <name evidence="1" type="ORF">ACFSPV_28435</name>
</gene>
<sequence>MTTLIKSERFDTPEPLPPVPPVVRRYTVTTQVPKYGRIPVFTRAEADVILYPKVPTALARAGMDLNGNWILVHNWYKTVITGYTTVTEVRTDVIPQPQPTQPTATPVPDAWDATARSIDAFADPVRATFALGPGTRGAVRAGLTFLEAKPGTEQSHIIHGFKIESGMAYVQTQAPAGFPPSDAATETIMPARSVVPGDVMRIDVVAGVVSYFVNDQLMARGPSFLSNFPVHLGAALYTTADSIQGAAIEPLGATGRGQAQLKVVAVGGPTDAGRLKLRLQAKGGQTGNGFKLRLHATGGDRPPGYGQARLPALRAQGFGYTGATAQATVRLFSRVVSFGSDRPYSAGALVLQLATLARTEAPATEVIGSVRGVMAVLESTATFPHAGAYEVVRGGAQFEGAISPVVPHHAAGRAAAVFKGSRRLLDELLVRCRGAATFGAQRLLDAALLAQGQLGAQWLGLLLVSESLHTVGVAGVDLLGQRTVGEAFTTGATGDIAVQAGQVLQAALQALGYAGVAVGEPGRNLSVWSINTATGASSAYEGYPFNSFARIGGRYFGATADGIYELEGNDDAGQPIAAHANLGQRNFGSNRLKAWPTAYLGVSSRGHMVVRVTTERETYTYRARSSGRDMQTQRVDFGRGLRANYITLELMNECGADFDLDGIEFTVVELGRRI</sequence>
<accession>A0ABW5EYE5</accession>